<evidence type="ECO:0000313" key="2">
    <source>
        <dbReference type="Proteomes" id="UP001163603"/>
    </source>
</evidence>
<reference evidence="2" key="1">
    <citation type="journal article" date="2023" name="G3 (Bethesda)">
        <title>Genome assembly and association tests identify interacting loci associated with vigor, precocity, and sex in interspecific pistachio rootstocks.</title>
        <authorList>
            <person name="Palmer W."/>
            <person name="Jacygrad E."/>
            <person name="Sagayaradj S."/>
            <person name="Cavanaugh K."/>
            <person name="Han R."/>
            <person name="Bertier L."/>
            <person name="Beede B."/>
            <person name="Kafkas S."/>
            <person name="Golino D."/>
            <person name="Preece J."/>
            <person name="Michelmore R."/>
        </authorList>
    </citation>
    <scope>NUCLEOTIDE SEQUENCE [LARGE SCALE GENOMIC DNA]</scope>
</reference>
<accession>A0ACC0YVD8</accession>
<dbReference type="EMBL" id="CM047740">
    <property type="protein sequence ID" value="KAJ0041529.1"/>
    <property type="molecule type" value="Genomic_DNA"/>
</dbReference>
<comment type="caution">
    <text evidence="1">The sequence shown here is derived from an EMBL/GenBank/DDBJ whole genome shotgun (WGS) entry which is preliminary data.</text>
</comment>
<evidence type="ECO:0000313" key="1">
    <source>
        <dbReference type="EMBL" id="KAJ0041529.1"/>
    </source>
</evidence>
<protein>
    <submittedName>
        <fullName evidence="1">Uncharacterized protein</fullName>
    </submittedName>
</protein>
<sequence>MASTILIFLLSLLISASADSNFIQKTCKLTKHYDLCLSSLKSNPTSANVDAKGLALIMIGVGTANATATSTYLSSQSLSSASNDTVLKRVLKECAEKYSFAGDALQDSAQYLASENYDYVAVDVTAAADYPNACHNAFKRFPGLVYPPEIARRERGLKEICDVILGILEHIAW</sequence>
<proteinExistence type="predicted"/>
<dbReference type="Proteomes" id="UP001163603">
    <property type="component" value="Chromosome 5"/>
</dbReference>
<organism evidence="1 2">
    <name type="scientific">Pistacia integerrima</name>
    <dbReference type="NCBI Taxonomy" id="434235"/>
    <lineage>
        <taxon>Eukaryota</taxon>
        <taxon>Viridiplantae</taxon>
        <taxon>Streptophyta</taxon>
        <taxon>Embryophyta</taxon>
        <taxon>Tracheophyta</taxon>
        <taxon>Spermatophyta</taxon>
        <taxon>Magnoliopsida</taxon>
        <taxon>eudicotyledons</taxon>
        <taxon>Gunneridae</taxon>
        <taxon>Pentapetalae</taxon>
        <taxon>rosids</taxon>
        <taxon>malvids</taxon>
        <taxon>Sapindales</taxon>
        <taxon>Anacardiaceae</taxon>
        <taxon>Pistacia</taxon>
    </lineage>
</organism>
<name>A0ACC0YVD8_9ROSI</name>
<keyword evidence="2" id="KW-1185">Reference proteome</keyword>
<gene>
    <name evidence="1" type="ORF">Pint_27252</name>
</gene>